<dbReference type="Proteomes" id="UP000763447">
    <property type="component" value="Unassembled WGS sequence"/>
</dbReference>
<reference evidence="1 2" key="1">
    <citation type="submission" date="2020-04" db="EMBL/GenBank/DDBJ databases">
        <title>A novel species of genus Lactobacillus that was isolated from fermented food Zha-chili.</title>
        <authorList>
            <person name="Zhang Z."/>
        </authorList>
    </citation>
    <scope>NUCLEOTIDE SEQUENCE [LARGE SCALE GENOMIC DNA]</scope>
    <source>
        <strain evidence="2">HBUAS51383</strain>
    </source>
</reference>
<comment type="caution">
    <text evidence="1">The sequence shown here is derived from an EMBL/GenBank/DDBJ whole genome shotgun (WGS) entry which is preliminary data.</text>
</comment>
<gene>
    <name evidence="1" type="ORF">HC026_01950</name>
</gene>
<sequence>MPIFNPIKNLMSVPGQSVTTDDMEILNFDQPLLSHEGYVSMHEALKNSDLYSTISTISGDLATMKLIADKPQVQSFLDSPSATTNGHAFWQAMYTQMLISGNAFAYIWRNRNGMISRLEYLRPSQVDTFLLADGSGLVYTITFDEPEEGVLQYEPQGNVIHLRLLSTSGGMIGYSPLEALTAELNIKDQSNKLTLAALAKSIINPGVLKVTNGSKLSADMKAARSSQFMKQVSKSNGGPIVIDDLEDYSPLEIKADVSKLLAQTDWTSKQIAKVYGIPDSYLNGQGDQQSSIVMIEGMYANALNRYVQPIISELDSKFWAHISANMQPAIDANGDTYAGSIGNLKSAGIVDTSQALWLLKQAGYIPENIPEAMPVIPPKGGDNNDESSDPD</sequence>
<dbReference type="InterPro" id="IPR006427">
    <property type="entry name" value="Portal_HK97"/>
</dbReference>
<organism evidence="1 2">
    <name type="scientific">Secundilactobacillus angelensis</name>
    <dbReference type="NCBI Taxonomy" id="2722706"/>
    <lineage>
        <taxon>Bacteria</taxon>
        <taxon>Bacillati</taxon>
        <taxon>Bacillota</taxon>
        <taxon>Bacilli</taxon>
        <taxon>Lactobacillales</taxon>
        <taxon>Lactobacillaceae</taxon>
        <taxon>Secundilactobacillus</taxon>
    </lineage>
</organism>
<keyword evidence="2" id="KW-1185">Reference proteome</keyword>
<evidence type="ECO:0000313" key="2">
    <source>
        <dbReference type="Proteomes" id="UP000763447"/>
    </source>
</evidence>
<accession>A0ABX1KWN6</accession>
<name>A0ABX1KWN6_9LACO</name>
<proteinExistence type="predicted"/>
<dbReference type="RefSeq" id="WP_168924305.1">
    <property type="nucleotide sequence ID" value="NZ_JAAXLJ010000003.1"/>
</dbReference>
<dbReference type="NCBIfam" id="TIGR01537">
    <property type="entry name" value="portal_HK97"/>
    <property type="match status" value="1"/>
</dbReference>
<dbReference type="InterPro" id="IPR006944">
    <property type="entry name" value="Phage/GTA_portal"/>
</dbReference>
<dbReference type="Pfam" id="PF04860">
    <property type="entry name" value="Phage_portal"/>
    <property type="match status" value="1"/>
</dbReference>
<dbReference type="EMBL" id="JAAXLJ010000003">
    <property type="protein sequence ID" value="NLR17677.1"/>
    <property type="molecule type" value="Genomic_DNA"/>
</dbReference>
<evidence type="ECO:0000313" key="1">
    <source>
        <dbReference type="EMBL" id="NLR17677.1"/>
    </source>
</evidence>
<protein>
    <submittedName>
        <fullName evidence="1">Phage portal protein</fullName>
    </submittedName>
</protein>